<dbReference type="InterPro" id="IPR058240">
    <property type="entry name" value="rSAM_sf"/>
</dbReference>
<dbReference type="PANTHER" id="PTHR43273:SF8">
    <property type="entry name" value="RADICAL SAM DOMAIN PROTEIN"/>
    <property type="match status" value="1"/>
</dbReference>
<dbReference type="SFLD" id="SFLDS00029">
    <property type="entry name" value="Radical_SAM"/>
    <property type="match status" value="1"/>
</dbReference>
<dbReference type="CDD" id="cd01335">
    <property type="entry name" value="Radical_SAM"/>
    <property type="match status" value="1"/>
</dbReference>
<name>A0ABP8DLM9_9ACTN</name>
<keyword evidence="3" id="KW-0949">S-adenosyl-L-methionine</keyword>
<keyword evidence="6" id="KW-0411">Iron-sulfur</keyword>
<evidence type="ECO:0000256" key="1">
    <source>
        <dbReference type="ARBA" id="ARBA00001966"/>
    </source>
</evidence>
<dbReference type="InterPro" id="IPR023867">
    <property type="entry name" value="Sulphatase_maturase_rSAM"/>
</dbReference>
<dbReference type="SUPFAM" id="SSF102114">
    <property type="entry name" value="Radical SAM enzymes"/>
    <property type="match status" value="1"/>
</dbReference>
<evidence type="ECO:0000313" key="9">
    <source>
        <dbReference type="Proteomes" id="UP001500620"/>
    </source>
</evidence>
<dbReference type="PANTHER" id="PTHR43273">
    <property type="entry name" value="ANAEROBIC SULFATASE-MATURATING ENZYME HOMOLOG ASLB-RELATED"/>
    <property type="match status" value="1"/>
</dbReference>
<dbReference type="NCBIfam" id="TIGR04269">
    <property type="entry name" value="SAM_SPASM_FxsB"/>
    <property type="match status" value="1"/>
</dbReference>
<comment type="cofactor">
    <cofactor evidence="1">
        <name>[4Fe-4S] cluster</name>
        <dbReference type="ChEBI" id="CHEBI:49883"/>
    </cofactor>
</comment>
<dbReference type="SFLD" id="SFLDG01067">
    <property type="entry name" value="SPASM/twitch_domain_containing"/>
    <property type="match status" value="1"/>
</dbReference>
<dbReference type="InterPro" id="IPR013785">
    <property type="entry name" value="Aldolase_TIM"/>
</dbReference>
<dbReference type="EMBL" id="BAABAT010000033">
    <property type="protein sequence ID" value="GAA4258990.1"/>
    <property type="molecule type" value="Genomic_DNA"/>
</dbReference>
<evidence type="ECO:0000256" key="5">
    <source>
        <dbReference type="ARBA" id="ARBA00023004"/>
    </source>
</evidence>
<protein>
    <submittedName>
        <fullName evidence="8">FxsB family radical SAM/SPASM domain protein</fullName>
    </submittedName>
</protein>
<comment type="caution">
    <text evidence="8">The sequence shown here is derived from an EMBL/GenBank/DDBJ whole genome shotgun (WGS) entry which is preliminary data.</text>
</comment>
<dbReference type="PROSITE" id="PS01305">
    <property type="entry name" value="MOAA_NIFB_PQQE"/>
    <property type="match status" value="1"/>
</dbReference>
<feature type="domain" description="Radical SAM core" evidence="7">
    <location>
        <begin position="2"/>
        <end position="254"/>
    </location>
</feature>
<dbReference type="SFLD" id="SFLDG01072">
    <property type="entry name" value="dehydrogenase_like"/>
    <property type="match status" value="1"/>
</dbReference>
<dbReference type="InterPro" id="IPR026335">
    <property type="entry name" value="rSAM_SPASM_FxsB"/>
</dbReference>
<accession>A0ABP8DLM9</accession>
<dbReference type="SFLD" id="SFLDG01386">
    <property type="entry name" value="main_SPASM_domain-containing"/>
    <property type="match status" value="1"/>
</dbReference>
<evidence type="ECO:0000256" key="2">
    <source>
        <dbReference type="ARBA" id="ARBA00022485"/>
    </source>
</evidence>
<keyword evidence="4" id="KW-0479">Metal-binding</keyword>
<reference evidence="9" key="1">
    <citation type="journal article" date="2019" name="Int. J. Syst. Evol. Microbiol.">
        <title>The Global Catalogue of Microorganisms (GCM) 10K type strain sequencing project: providing services to taxonomists for standard genome sequencing and annotation.</title>
        <authorList>
            <consortium name="The Broad Institute Genomics Platform"/>
            <consortium name="The Broad Institute Genome Sequencing Center for Infectious Disease"/>
            <person name="Wu L."/>
            <person name="Ma J."/>
        </authorList>
    </citation>
    <scope>NUCLEOTIDE SEQUENCE [LARGE SCALE GENOMIC DNA]</scope>
    <source>
        <strain evidence="9">JCM 17441</strain>
    </source>
</reference>
<dbReference type="InterPro" id="IPR000385">
    <property type="entry name" value="MoaA_NifB_PqqE_Fe-S-bd_CS"/>
</dbReference>
<dbReference type="PROSITE" id="PS51918">
    <property type="entry name" value="RADICAL_SAM"/>
    <property type="match status" value="1"/>
</dbReference>
<evidence type="ECO:0000259" key="7">
    <source>
        <dbReference type="PROSITE" id="PS51918"/>
    </source>
</evidence>
<dbReference type="InterPro" id="IPR007197">
    <property type="entry name" value="rSAM"/>
</dbReference>
<keyword evidence="2" id="KW-0004">4Fe-4S</keyword>
<dbReference type="Proteomes" id="UP001500620">
    <property type="component" value="Unassembled WGS sequence"/>
</dbReference>
<dbReference type="Pfam" id="PF04055">
    <property type="entry name" value="Radical_SAM"/>
    <property type="match status" value="1"/>
</dbReference>
<organism evidence="8 9">
    <name type="scientific">Dactylosporangium darangshiense</name>
    <dbReference type="NCBI Taxonomy" id="579108"/>
    <lineage>
        <taxon>Bacteria</taxon>
        <taxon>Bacillati</taxon>
        <taxon>Actinomycetota</taxon>
        <taxon>Actinomycetes</taxon>
        <taxon>Micromonosporales</taxon>
        <taxon>Micromonosporaceae</taxon>
        <taxon>Dactylosporangium</taxon>
    </lineage>
</organism>
<sequence>MNAPMRVRQVVLKVNSRCNLSCSYCYVYNSVDTGWRSQPRSMDGATVALAARRIAEHAERHELEAIDVVLHGGEPLLAGHERIESALQAIRAAAPPGTAVRYSMQTNGTLLDEAFLEMFVRHDVRVGVSLDGDAIANDRHRIYPNGAGSYERAAAGIELMQSDPRYRRQFAGLLTVVDVRNDPLAVYRGLLAFRPPSIDLLLPHANWESRPPHFAGQLSYAAWLIAIFDEWYASETPPRMRLFQSIILRWLGGDSDTEAIGGDLPGIVTVETDGSYELADSLKTTVDGGARTGLTLEAQSLDDVLEHVARAAPAQLPTECRSCPVADVCGGGLRAHRYRAGSGFDNRSVYCSDLFQLITHVERPVLVEAERR</sequence>
<dbReference type="Gene3D" id="3.20.20.70">
    <property type="entry name" value="Aldolase class I"/>
    <property type="match status" value="1"/>
</dbReference>
<keyword evidence="5" id="KW-0408">Iron</keyword>
<proteinExistence type="predicted"/>
<evidence type="ECO:0000256" key="3">
    <source>
        <dbReference type="ARBA" id="ARBA00022691"/>
    </source>
</evidence>
<evidence type="ECO:0000256" key="6">
    <source>
        <dbReference type="ARBA" id="ARBA00023014"/>
    </source>
</evidence>
<keyword evidence="9" id="KW-1185">Reference proteome</keyword>
<gene>
    <name evidence="8" type="ORF">GCM10022255_081840</name>
</gene>
<evidence type="ECO:0000313" key="8">
    <source>
        <dbReference type="EMBL" id="GAA4258990.1"/>
    </source>
</evidence>
<evidence type="ECO:0000256" key="4">
    <source>
        <dbReference type="ARBA" id="ARBA00022723"/>
    </source>
</evidence>